<evidence type="ECO:0000256" key="6">
    <source>
        <dbReference type="ARBA" id="ARBA00022741"/>
    </source>
</evidence>
<dbReference type="HAMAP" id="MF_00151">
    <property type="entry name" value="PPAT_bact"/>
    <property type="match status" value="1"/>
</dbReference>
<dbReference type="NCBIfam" id="TIGR01510">
    <property type="entry name" value="coaD_prev_kdtB"/>
    <property type="match status" value="1"/>
</dbReference>
<keyword evidence="4 12" id="KW-0808">Transferase</keyword>
<keyword evidence="13" id="KW-1185">Reference proteome</keyword>
<sequence length="162" mass="18006">MSKNRIAVYPGTFDPITFGHEDIVCRAADLFDEVIVAVAGSTNKNTLFTLEERVSLAKQTFNAPNIKVVGFSGLLMQFVQEQGAQMVIRGLRAASDFEYEFQLAGMNRKLYPKLETLFMTPSEEYMFVSSSLVREVANLGGTVNQFVSKNVEEAIKKKLGHA</sequence>
<evidence type="ECO:0000256" key="1">
    <source>
        <dbReference type="ARBA" id="ARBA00012392"/>
    </source>
</evidence>
<evidence type="ECO:0000256" key="3">
    <source>
        <dbReference type="ARBA" id="ARBA00022490"/>
    </source>
</evidence>
<keyword evidence="6" id="KW-0547">Nucleotide-binding</keyword>
<dbReference type="PANTHER" id="PTHR21342:SF1">
    <property type="entry name" value="PHOSPHOPANTETHEINE ADENYLYLTRANSFERASE"/>
    <property type="match status" value="1"/>
</dbReference>
<evidence type="ECO:0000256" key="4">
    <source>
        <dbReference type="ARBA" id="ARBA00022679"/>
    </source>
</evidence>
<gene>
    <name evidence="12" type="primary">coaD</name>
    <name evidence="12" type="ORF">BD31_I1038</name>
</gene>
<keyword evidence="5 12" id="KW-0548">Nucleotidyltransferase</keyword>
<dbReference type="Gene3D" id="3.40.50.620">
    <property type="entry name" value="HUPs"/>
    <property type="match status" value="1"/>
</dbReference>
<evidence type="ECO:0000256" key="8">
    <source>
        <dbReference type="ARBA" id="ARBA00022842"/>
    </source>
</evidence>
<evidence type="ECO:0000256" key="7">
    <source>
        <dbReference type="ARBA" id="ARBA00022840"/>
    </source>
</evidence>
<evidence type="ECO:0000256" key="9">
    <source>
        <dbReference type="ARBA" id="ARBA00022993"/>
    </source>
</evidence>
<organism evidence="12 13">
    <name type="scientific">Candidatus Nitrosopumilus salarius BD31</name>
    <dbReference type="NCBI Taxonomy" id="859350"/>
    <lineage>
        <taxon>Archaea</taxon>
        <taxon>Nitrososphaerota</taxon>
        <taxon>Nitrososphaeria</taxon>
        <taxon>Nitrosopumilales</taxon>
        <taxon>Nitrosopumilaceae</taxon>
        <taxon>Nitrosopumilus</taxon>
    </lineage>
</organism>
<dbReference type="InterPro" id="IPR001980">
    <property type="entry name" value="PPAT"/>
</dbReference>
<dbReference type="NCBIfam" id="TIGR00125">
    <property type="entry name" value="cyt_tran_rel"/>
    <property type="match status" value="1"/>
</dbReference>
<protein>
    <recommendedName>
        <fullName evidence="2">Phosphopantetheine adenylyltransferase</fullName>
        <ecNumber evidence="1">2.7.7.3</ecNumber>
    </recommendedName>
</protein>
<evidence type="ECO:0000313" key="12">
    <source>
        <dbReference type="EMBL" id="EIJ65394.1"/>
    </source>
</evidence>
<dbReference type="GO" id="GO:0005524">
    <property type="term" value="F:ATP binding"/>
    <property type="evidence" value="ECO:0007669"/>
    <property type="project" value="UniProtKB-KW"/>
</dbReference>
<feature type="domain" description="Cytidyltransferase-like" evidence="11">
    <location>
        <begin position="8"/>
        <end position="135"/>
    </location>
</feature>
<evidence type="ECO:0000256" key="5">
    <source>
        <dbReference type="ARBA" id="ARBA00022695"/>
    </source>
</evidence>
<dbReference type="EMBL" id="AEXL02000126">
    <property type="protein sequence ID" value="EIJ65394.1"/>
    <property type="molecule type" value="Genomic_DNA"/>
</dbReference>
<dbReference type="PATRIC" id="fig|859350.6.peg.1541"/>
<evidence type="ECO:0000256" key="2">
    <source>
        <dbReference type="ARBA" id="ARBA00013868"/>
    </source>
</evidence>
<dbReference type="Proteomes" id="UP000003423">
    <property type="component" value="Unassembled WGS sequence"/>
</dbReference>
<proteinExistence type="inferred from homology"/>
<dbReference type="InterPro" id="IPR004821">
    <property type="entry name" value="Cyt_trans-like"/>
</dbReference>
<keyword evidence="9" id="KW-0173">Coenzyme A biosynthesis</keyword>
<dbReference type="GO" id="GO:0015937">
    <property type="term" value="P:coenzyme A biosynthetic process"/>
    <property type="evidence" value="ECO:0007669"/>
    <property type="project" value="UniProtKB-KW"/>
</dbReference>
<name>I3D101_9ARCH</name>
<dbReference type="EC" id="2.7.7.3" evidence="1"/>
<keyword evidence="8" id="KW-0460">Magnesium</keyword>
<dbReference type="OrthoDB" id="264480at2157"/>
<dbReference type="AlphaFoldDB" id="I3D101"/>
<dbReference type="PANTHER" id="PTHR21342">
    <property type="entry name" value="PHOSPHOPANTETHEINE ADENYLYLTRANSFERASE"/>
    <property type="match status" value="1"/>
</dbReference>
<accession>I3D101</accession>
<reference evidence="12 13" key="1">
    <citation type="journal article" date="2012" name="J. Bacteriol.">
        <title>Genome sequence of "Candidatus Nitrosopumilus salaria" BD31, an ammonia-oxidizing archaeon from the San Francisco Bay estuary.</title>
        <authorList>
            <person name="Mosier A.C."/>
            <person name="Allen E.E."/>
            <person name="Kim M."/>
            <person name="Ferriera S."/>
            <person name="Francis C.A."/>
        </authorList>
    </citation>
    <scope>NUCLEOTIDE SEQUENCE [LARGE SCALE GENOMIC DNA]</scope>
    <source>
        <strain evidence="12 13">BD31</strain>
    </source>
</reference>
<evidence type="ECO:0000256" key="10">
    <source>
        <dbReference type="ARBA" id="ARBA00029346"/>
    </source>
</evidence>
<comment type="caution">
    <text evidence="12">The sequence shown here is derived from an EMBL/GenBank/DDBJ whole genome shotgun (WGS) entry which is preliminary data.</text>
</comment>
<dbReference type="CDD" id="cd02163">
    <property type="entry name" value="PPAT"/>
    <property type="match status" value="1"/>
</dbReference>
<dbReference type="GO" id="GO:0004595">
    <property type="term" value="F:pantetheine-phosphate adenylyltransferase activity"/>
    <property type="evidence" value="ECO:0007669"/>
    <property type="project" value="UniProtKB-EC"/>
</dbReference>
<dbReference type="InterPro" id="IPR014729">
    <property type="entry name" value="Rossmann-like_a/b/a_fold"/>
</dbReference>
<dbReference type="SUPFAM" id="SSF52374">
    <property type="entry name" value="Nucleotidylyl transferase"/>
    <property type="match status" value="1"/>
</dbReference>
<dbReference type="PRINTS" id="PR01020">
    <property type="entry name" value="LPSBIOSNTHSS"/>
</dbReference>
<evidence type="ECO:0000313" key="13">
    <source>
        <dbReference type="Proteomes" id="UP000003423"/>
    </source>
</evidence>
<evidence type="ECO:0000259" key="11">
    <source>
        <dbReference type="Pfam" id="PF01467"/>
    </source>
</evidence>
<keyword evidence="7" id="KW-0067">ATP-binding</keyword>
<comment type="catalytic activity">
    <reaction evidence="10">
        <text>(R)-4'-phosphopantetheine + ATP + H(+) = 3'-dephospho-CoA + diphosphate</text>
        <dbReference type="Rhea" id="RHEA:19801"/>
        <dbReference type="ChEBI" id="CHEBI:15378"/>
        <dbReference type="ChEBI" id="CHEBI:30616"/>
        <dbReference type="ChEBI" id="CHEBI:33019"/>
        <dbReference type="ChEBI" id="CHEBI:57328"/>
        <dbReference type="ChEBI" id="CHEBI:61723"/>
        <dbReference type="EC" id="2.7.7.3"/>
    </reaction>
</comment>
<keyword evidence="3" id="KW-0963">Cytoplasm</keyword>
<dbReference type="Pfam" id="PF01467">
    <property type="entry name" value="CTP_transf_like"/>
    <property type="match status" value="1"/>
</dbReference>